<proteinExistence type="predicted"/>
<dbReference type="AlphaFoldDB" id="A0AA85JDA9"/>
<reference evidence="3" key="2">
    <citation type="submission" date="2023-11" db="UniProtKB">
        <authorList>
            <consortium name="WormBaseParasite"/>
        </authorList>
    </citation>
    <scope>IDENTIFICATION</scope>
</reference>
<evidence type="ECO:0000313" key="3">
    <source>
        <dbReference type="WBParaSite" id="TREG1_15240.1"/>
    </source>
</evidence>
<evidence type="ECO:0000313" key="2">
    <source>
        <dbReference type="Proteomes" id="UP000050795"/>
    </source>
</evidence>
<evidence type="ECO:0000256" key="1">
    <source>
        <dbReference type="SAM" id="SignalP"/>
    </source>
</evidence>
<feature type="signal peptide" evidence="1">
    <location>
        <begin position="1"/>
        <end position="25"/>
    </location>
</feature>
<keyword evidence="2" id="KW-1185">Reference proteome</keyword>
<dbReference type="WBParaSite" id="TREG1_15240.1">
    <property type="protein sequence ID" value="TREG1_15240.1"/>
    <property type="gene ID" value="TREG1_15240"/>
</dbReference>
<protein>
    <submittedName>
        <fullName evidence="3">Uncharacterized protein</fullName>
    </submittedName>
</protein>
<sequence length="105" mass="12648">MKNASLFKIRLEIFILLICLSTAEFSVPFCHIIDTYKQFEQKASEKKYLFTEEICISLQLINQLINYGMEIQKIITNKLGMLFAAPSFMLFTNYRYRHFYRFYFL</sequence>
<dbReference type="Proteomes" id="UP000050795">
    <property type="component" value="Unassembled WGS sequence"/>
</dbReference>
<name>A0AA85JDA9_TRIRE</name>
<keyword evidence="1" id="KW-0732">Signal</keyword>
<feature type="chain" id="PRO_5041640205" evidence="1">
    <location>
        <begin position="26"/>
        <end position="105"/>
    </location>
</feature>
<accession>A0AA85JDA9</accession>
<reference evidence="2" key="1">
    <citation type="submission" date="2022-06" db="EMBL/GenBank/DDBJ databases">
        <authorList>
            <person name="Berger JAMES D."/>
            <person name="Berger JAMES D."/>
        </authorList>
    </citation>
    <scope>NUCLEOTIDE SEQUENCE [LARGE SCALE GENOMIC DNA]</scope>
</reference>
<organism evidence="2 3">
    <name type="scientific">Trichobilharzia regenti</name>
    <name type="common">Nasal bird schistosome</name>
    <dbReference type="NCBI Taxonomy" id="157069"/>
    <lineage>
        <taxon>Eukaryota</taxon>
        <taxon>Metazoa</taxon>
        <taxon>Spiralia</taxon>
        <taxon>Lophotrochozoa</taxon>
        <taxon>Platyhelminthes</taxon>
        <taxon>Trematoda</taxon>
        <taxon>Digenea</taxon>
        <taxon>Strigeidida</taxon>
        <taxon>Schistosomatoidea</taxon>
        <taxon>Schistosomatidae</taxon>
        <taxon>Trichobilharzia</taxon>
    </lineage>
</organism>